<dbReference type="PROSITE" id="PS51085">
    <property type="entry name" value="2FE2S_FER_2"/>
    <property type="match status" value="1"/>
</dbReference>
<dbReference type="InterPro" id="IPR036010">
    <property type="entry name" value="2Fe-2S_ferredoxin-like_sf"/>
</dbReference>
<evidence type="ECO:0000259" key="1">
    <source>
        <dbReference type="PROSITE" id="PS51085"/>
    </source>
</evidence>
<dbReference type="GO" id="GO:0051537">
    <property type="term" value="F:2 iron, 2 sulfur cluster binding"/>
    <property type="evidence" value="ECO:0007669"/>
    <property type="project" value="InterPro"/>
</dbReference>
<dbReference type="InterPro" id="IPR001041">
    <property type="entry name" value="2Fe-2S_ferredoxin-type"/>
</dbReference>
<dbReference type="PROSITE" id="PS00197">
    <property type="entry name" value="2FE2S_FER_1"/>
    <property type="match status" value="1"/>
</dbReference>
<dbReference type="SUPFAM" id="SSF54292">
    <property type="entry name" value="2Fe-2S ferredoxin-like"/>
    <property type="match status" value="1"/>
</dbReference>
<organism evidence="2 3">
    <name type="scientific">Silvanigrella aquatica</name>
    <dbReference type="NCBI Taxonomy" id="1915309"/>
    <lineage>
        <taxon>Bacteria</taxon>
        <taxon>Pseudomonadati</taxon>
        <taxon>Bdellovibrionota</taxon>
        <taxon>Oligoflexia</taxon>
        <taxon>Silvanigrellales</taxon>
        <taxon>Silvanigrellaceae</taxon>
        <taxon>Silvanigrella</taxon>
    </lineage>
</organism>
<evidence type="ECO:0000313" key="3">
    <source>
        <dbReference type="Proteomes" id="UP000184731"/>
    </source>
</evidence>
<name>A0A1L4D128_9BACT</name>
<dbReference type="InterPro" id="IPR012675">
    <property type="entry name" value="Beta-grasp_dom_sf"/>
</dbReference>
<dbReference type="Gene3D" id="3.10.20.30">
    <property type="match status" value="1"/>
</dbReference>
<dbReference type="RefSeq" id="WP_148697660.1">
    <property type="nucleotide sequence ID" value="NZ_CP017834.1"/>
</dbReference>
<dbReference type="InterPro" id="IPR006058">
    <property type="entry name" value="2Fe2S_fd_BS"/>
</dbReference>
<gene>
    <name evidence="2" type="ORF">AXG55_08360</name>
</gene>
<dbReference type="CDD" id="cd00207">
    <property type="entry name" value="fer2"/>
    <property type="match status" value="1"/>
</dbReference>
<keyword evidence="3" id="KW-1185">Reference proteome</keyword>
<dbReference type="Proteomes" id="UP000184731">
    <property type="component" value="Chromosome"/>
</dbReference>
<dbReference type="Pfam" id="PF00111">
    <property type="entry name" value="Fer2"/>
    <property type="match status" value="1"/>
</dbReference>
<protein>
    <recommendedName>
        <fullName evidence="1">2Fe-2S ferredoxin-type domain-containing protein</fullName>
    </recommendedName>
</protein>
<sequence>MPVLTVKTDKKNITVENGASIIDVCETEETSILFGCRDGACGACMIRVVENPQHLSTIEEHERDFLETMAAREDERLACQCKVLGDVTIEVSE</sequence>
<dbReference type="AlphaFoldDB" id="A0A1L4D128"/>
<evidence type="ECO:0000313" key="2">
    <source>
        <dbReference type="EMBL" id="APJ03915.1"/>
    </source>
</evidence>
<proteinExistence type="predicted"/>
<dbReference type="STRING" id="1915309.AXG55_08360"/>
<dbReference type="OrthoDB" id="5292978at2"/>
<dbReference type="KEGG" id="saqi:AXG55_08360"/>
<reference evidence="2 3" key="1">
    <citation type="submission" date="2016-10" db="EMBL/GenBank/DDBJ databases">
        <title>Silvanigrella aquatica sp. nov., isolated from a freshwater lake located in the Black Forest, Germany, description of Silvanigrellaceae fam. nov., Silvanigrellales ord. nov., reclassification of the order Bdellovibrionales in the class Oligoflexia, reclassification of the families Bacteriovoracaceae and Halobacteriovoraceae in the new order Bacteriovoracales ord. nov., and reclassification of the family Pseudobacteriovoracaceae in the order Oligoflexiales.</title>
        <authorList>
            <person name="Hahn M.W."/>
            <person name="Schmidt J."/>
            <person name="Koll U."/>
            <person name="Rohde M."/>
            <person name="Verbag S."/>
            <person name="Pitt A."/>
            <person name="Nakai R."/>
            <person name="Naganuma T."/>
            <person name="Lang E."/>
        </authorList>
    </citation>
    <scope>NUCLEOTIDE SEQUENCE [LARGE SCALE GENOMIC DNA]</scope>
    <source>
        <strain evidence="2 3">MWH-Nonnen-W8red</strain>
    </source>
</reference>
<accession>A0A1L4D128</accession>
<dbReference type="EMBL" id="CP017834">
    <property type="protein sequence ID" value="APJ03915.1"/>
    <property type="molecule type" value="Genomic_DNA"/>
</dbReference>
<feature type="domain" description="2Fe-2S ferredoxin-type" evidence="1">
    <location>
        <begin position="2"/>
        <end position="93"/>
    </location>
</feature>